<evidence type="ECO:0000256" key="3">
    <source>
        <dbReference type="ARBA" id="ARBA00022692"/>
    </source>
</evidence>
<reference evidence="9 10" key="1">
    <citation type="submission" date="2020-10" db="EMBL/GenBank/DDBJ databases">
        <authorList>
            <person name="Klimov P.B."/>
            <person name="Dyachkov S.M."/>
            <person name="Chetverikov P.E."/>
        </authorList>
    </citation>
    <scope>NUCLEOTIDE SEQUENCE [LARGE SCALE GENOMIC DNA]</scope>
    <source>
        <strain evidence="9">BMOC 18-1129-001#AD2665</strain>
        <tissue evidence="9">Entire mites</tissue>
    </source>
</reference>
<comment type="similarity">
    <text evidence="2">Belongs to the major facilitator superfamily. MFSD6 family.</text>
</comment>
<dbReference type="Pfam" id="PF12832">
    <property type="entry name" value="MFS_1_like"/>
    <property type="match status" value="1"/>
</dbReference>
<feature type="region of interest" description="Disordered" evidence="6">
    <location>
        <begin position="206"/>
        <end position="229"/>
    </location>
</feature>
<feature type="transmembrane region" description="Helical" evidence="7">
    <location>
        <begin position="469"/>
        <end position="489"/>
    </location>
</feature>
<dbReference type="SUPFAM" id="SSF103473">
    <property type="entry name" value="MFS general substrate transporter"/>
    <property type="match status" value="1"/>
</dbReference>
<feature type="transmembrane region" description="Helical" evidence="7">
    <location>
        <begin position="7"/>
        <end position="25"/>
    </location>
</feature>
<feature type="transmembrane region" description="Helical" evidence="7">
    <location>
        <begin position="313"/>
        <end position="336"/>
    </location>
</feature>
<feature type="compositionally biased region" description="Polar residues" evidence="6">
    <location>
        <begin position="208"/>
        <end position="226"/>
    </location>
</feature>
<feature type="transmembrane region" description="Helical" evidence="7">
    <location>
        <begin position="166"/>
        <end position="187"/>
    </location>
</feature>
<keyword evidence="4 7" id="KW-1133">Transmembrane helix</keyword>
<comment type="subcellular location">
    <subcellularLocation>
        <location evidence="1">Membrane</location>
        <topology evidence="1">Multi-pass membrane protein</topology>
    </subcellularLocation>
</comment>
<feature type="transmembrane region" description="Helical" evidence="7">
    <location>
        <begin position="100"/>
        <end position="120"/>
    </location>
</feature>
<keyword evidence="10" id="KW-1185">Reference proteome</keyword>
<dbReference type="Gene3D" id="1.20.1250.20">
    <property type="entry name" value="MFS general substrate transporter like domains"/>
    <property type="match status" value="2"/>
</dbReference>
<comment type="caution">
    <text evidence="9">The sequence shown here is derived from an EMBL/GenBank/DDBJ whole genome shotgun (WGS) entry which is preliminary data.</text>
</comment>
<evidence type="ECO:0000313" key="9">
    <source>
        <dbReference type="EMBL" id="KAG9509339.1"/>
    </source>
</evidence>
<evidence type="ECO:0000256" key="7">
    <source>
        <dbReference type="SAM" id="Phobius"/>
    </source>
</evidence>
<evidence type="ECO:0000256" key="2">
    <source>
        <dbReference type="ARBA" id="ARBA00005241"/>
    </source>
</evidence>
<feature type="transmembrane region" description="Helical" evidence="7">
    <location>
        <begin position="67"/>
        <end position="88"/>
    </location>
</feature>
<evidence type="ECO:0000256" key="1">
    <source>
        <dbReference type="ARBA" id="ARBA00004141"/>
    </source>
</evidence>
<dbReference type="Proteomes" id="UP000825002">
    <property type="component" value="Unassembled WGS sequence"/>
</dbReference>
<feature type="domain" description="Major facilitator superfamily associated" evidence="8">
    <location>
        <begin position="3"/>
        <end position="428"/>
    </location>
</feature>
<dbReference type="PANTHER" id="PTHR16172">
    <property type="entry name" value="MAJOR FACILITATOR SUPERFAMILY DOMAIN-CONTAINING PROTEIN 6-LIKE"/>
    <property type="match status" value="1"/>
</dbReference>
<protein>
    <submittedName>
        <fullName evidence="9">YwbF</fullName>
    </submittedName>
</protein>
<proteinExistence type="inferred from homology"/>
<sequence length="547" mass="60902">MIFKIHYFFFNAGLSAILMLLTVFLRRYSDASSTEVGTLLMILPFLAVFAKPFFCSLADRHQKYKSYFILSLCATVLGFGSFVVLPFFPEFIANEGRLAWYILIVLTIIGYLAYGVAWCLGDSFAANISHKTGESFGMIRLWGTVGWGVSGAIVGSLSEYSTLPVMVPGLFVLWGTFIFEIGLLLLWPRKEDFVMGDKSVLANIDPHSMSNGNKNDSSSTKPTMDLSNYERHQSQAGSLRLSVDRSKQASVIATFTPIDATTINESEQNNKVMMTSMKASSSDLLTDNKEGAKKVSDLQMTIFKMVAMRHKSLIKYMIIFVIHGLLFNIHWSFFFLHLEALAAEGHGGFSTLVGICLVAQAVGETLCFMIAPWVCKKLGRDGSISLNAASFVVRYLCNGYLIPSVSPYVAIFTESLQGINYGVFYYLVTDTALHYALLVEDIIPDLYLKQMINHKSDLNAVRTSLRATMQGLFSGAFDGLGFGLGAIIAGLVLENHRYEDLWIYTGFAALVFMFVHGFYELLNRYIRQRMYRRSTIDSGIVNAVGKS</sequence>
<organism evidence="9 10">
    <name type="scientific">Fragariocoptes setiger</name>
    <dbReference type="NCBI Taxonomy" id="1670756"/>
    <lineage>
        <taxon>Eukaryota</taxon>
        <taxon>Metazoa</taxon>
        <taxon>Ecdysozoa</taxon>
        <taxon>Arthropoda</taxon>
        <taxon>Chelicerata</taxon>
        <taxon>Arachnida</taxon>
        <taxon>Acari</taxon>
        <taxon>Acariformes</taxon>
        <taxon>Trombidiformes</taxon>
        <taxon>Prostigmata</taxon>
        <taxon>Eupodina</taxon>
        <taxon>Eriophyoidea</taxon>
        <taxon>Phytoptidae</taxon>
        <taxon>Fragariocoptes</taxon>
    </lineage>
</organism>
<dbReference type="InterPro" id="IPR024989">
    <property type="entry name" value="MFS_assoc_dom"/>
</dbReference>
<dbReference type="InterPro" id="IPR036259">
    <property type="entry name" value="MFS_trans_sf"/>
</dbReference>
<feature type="transmembrane region" description="Helical" evidence="7">
    <location>
        <begin position="348"/>
        <end position="371"/>
    </location>
</feature>
<keyword evidence="3 7" id="KW-0812">Transmembrane</keyword>
<name>A0ABQ7S7C4_9ACAR</name>
<dbReference type="EMBL" id="JAIFTH010000529">
    <property type="protein sequence ID" value="KAG9509339.1"/>
    <property type="molecule type" value="Genomic_DNA"/>
</dbReference>
<feature type="transmembrane region" description="Helical" evidence="7">
    <location>
        <begin position="141"/>
        <end position="160"/>
    </location>
</feature>
<feature type="transmembrane region" description="Helical" evidence="7">
    <location>
        <begin position="37"/>
        <end position="55"/>
    </location>
</feature>
<evidence type="ECO:0000313" key="10">
    <source>
        <dbReference type="Proteomes" id="UP000825002"/>
    </source>
</evidence>
<gene>
    <name evidence="9" type="primary">ywbF</name>
    <name evidence="9" type="ORF">GZH46_02146</name>
</gene>
<evidence type="ECO:0000256" key="4">
    <source>
        <dbReference type="ARBA" id="ARBA00022989"/>
    </source>
</evidence>
<evidence type="ECO:0000256" key="6">
    <source>
        <dbReference type="SAM" id="MobiDB-lite"/>
    </source>
</evidence>
<dbReference type="InterPro" id="IPR051717">
    <property type="entry name" value="MFS_MFSD6"/>
</dbReference>
<dbReference type="PANTHER" id="PTHR16172:SF41">
    <property type="entry name" value="MAJOR FACILITATOR SUPERFAMILY DOMAIN-CONTAINING PROTEIN 6-LIKE"/>
    <property type="match status" value="1"/>
</dbReference>
<evidence type="ECO:0000259" key="8">
    <source>
        <dbReference type="Pfam" id="PF12832"/>
    </source>
</evidence>
<accession>A0ABQ7S7C4</accession>
<feature type="transmembrane region" description="Helical" evidence="7">
    <location>
        <begin position="501"/>
        <end position="522"/>
    </location>
</feature>
<keyword evidence="5 7" id="KW-0472">Membrane</keyword>
<evidence type="ECO:0000256" key="5">
    <source>
        <dbReference type="ARBA" id="ARBA00023136"/>
    </source>
</evidence>